<proteinExistence type="predicted"/>
<evidence type="ECO:0000256" key="2">
    <source>
        <dbReference type="ARBA" id="ARBA00022475"/>
    </source>
</evidence>
<dbReference type="AlphaFoldDB" id="A0A9E8N0T4"/>
<keyword evidence="5 8" id="KW-0812">Transmembrane</keyword>
<evidence type="ECO:0000256" key="6">
    <source>
        <dbReference type="ARBA" id="ARBA00022989"/>
    </source>
</evidence>
<feature type="transmembrane region" description="Helical" evidence="8">
    <location>
        <begin position="21"/>
        <end position="43"/>
    </location>
</feature>
<dbReference type="EMBL" id="CP113088">
    <property type="protein sequence ID" value="WAC03779.1"/>
    <property type="molecule type" value="Genomic_DNA"/>
</dbReference>
<evidence type="ECO:0000256" key="5">
    <source>
        <dbReference type="ARBA" id="ARBA00022692"/>
    </source>
</evidence>
<dbReference type="Proteomes" id="UP001164705">
    <property type="component" value="Chromosome"/>
</dbReference>
<dbReference type="InterPro" id="IPR038731">
    <property type="entry name" value="RgtA/B/C-like"/>
</dbReference>
<accession>A0A9E8N0T4</accession>
<feature type="transmembrane region" description="Helical" evidence="8">
    <location>
        <begin position="174"/>
        <end position="199"/>
    </location>
</feature>
<keyword evidence="6 8" id="KW-1133">Transmembrane helix</keyword>
<evidence type="ECO:0000256" key="1">
    <source>
        <dbReference type="ARBA" id="ARBA00004651"/>
    </source>
</evidence>
<keyword evidence="3" id="KW-0328">Glycosyltransferase</keyword>
<keyword evidence="11" id="KW-1185">Reference proteome</keyword>
<name>A0A9E8N0T4_9FLAO</name>
<feature type="transmembrane region" description="Helical" evidence="8">
    <location>
        <begin position="305"/>
        <end position="323"/>
    </location>
</feature>
<feature type="transmembrane region" description="Helical" evidence="8">
    <location>
        <begin position="91"/>
        <end position="109"/>
    </location>
</feature>
<feature type="transmembrane region" description="Helical" evidence="8">
    <location>
        <begin position="273"/>
        <end position="293"/>
    </location>
</feature>
<dbReference type="InterPro" id="IPR050297">
    <property type="entry name" value="LipidA_mod_glycosyltrf_83"/>
</dbReference>
<dbReference type="Pfam" id="PF13231">
    <property type="entry name" value="PMT_2"/>
    <property type="match status" value="1"/>
</dbReference>
<keyword evidence="4" id="KW-0808">Transferase</keyword>
<dbReference type="KEGG" id="lnu:N7U66_10370"/>
<feature type="transmembrane region" description="Helical" evidence="8">
    <location>
        <begin position="360"/>
        <end position="380"/>
    </location>
</feature>
<dbReference type="RefSeq" id="WP_267678415.1">
    <property type="nucleotide sequence ID" value="NZ_CP113088.1"/>
</dbReference>
<keyword evidence="2" id="KW-1003">Cell membrane</keyword>
<comment type="subcellular location">
    <subcellularLocation>
        <location evidence="1">Cell membrane</location>
        <topology evidence="1">Multi-pass membrane protein</topology>
    </subcellularLocation>
</comment>
<evidence type="ECO:0000256" key="4">
    <source>
        <dbReference type="ARBA" id="ARBA00022679"/>
    </source>
</evidence>
<dbReference type="GO" id="GO:0016763">
    <property type="term" value="F:pentosyltransferase activity"/>
    <property type="evidence" value="ECO:0007669"/>
    <property type="project" value="TreeGrafter"/>
</dbReference>
<evidence type="ECO:0000259" key="9">
    <source>
        <dbReference type="Pfam" id="PF13231"/>
    </source>
</evidence>
<feature type="domain" description="Glycosyltransferase RgtA/B/C/D-like" evidence="9">
    <location>
        <begin position="82"/>
        <end position="227"/>
    </location>
</feature>
<sequence length="481" mass="56421">MRKTKRALKLQKLTPSFYENLTLFGIPLLFVFLLKIAGFDGLYGQDSYEYLRYTIAIQDYIVGGEHPGHYFWPVLYPTLGSGLSFIMDSAFALQLISCLTFSIASLYVLKTIRLLYSNSRVTFLYVYIFVLLSPFLLKMSLIVMSDALALVFIVLSFYFFFKSYYKKTSLAPVFIFATCALMTRYASLFVTFPILIYTLYLVINRRQFQQLFIAILLSFIVAIPFLIFQWAALFEASSNYFLKVWSVSNYFKSSYTTEDGTQHYLFPNLLHTFYLFFHPGFLCIGFFLSAITLRDYKTRITFHQTILILCSALYILFLAGIPFQNPRILGLVFPLVLIWFFPAFQKLMNMAMVKAFFTPLKMACIGLQVAFFTMTFHHIFSRTLIEKEIATMITPYQGKTLYSFDVDMAMQGRGLDFKFKNMYTARYYDFKEQDLILFDPARHKVQWKDKNPMLNWEFIKENYVLEVLETHPEGWKLYQIQ</sequence>
<evidence type="ECO:0000256" key="3">
    <source>
        <dbReference type="ARBA" id="ARBA00022676"/>
    </source>
</evidence>
<dbReference type="GO" id="GO:0005886">
    <property type="term" value="C:plasma membrane"/>
    <property type="evidence" value="ECO:0007669"/>
    <property type="project" value="UniProtKB-SubCell"/>
</dbReference>
<dbReference type="GO" id="GO:0009103">
    <property type="term" value="P:lipopolysaccharide biosynthetic process"/>
    <property type="evidence" value="ECO:0007669"/>
    <property type="project" value="UniProtKB-ARBA"/>
</dbReference>
<organism evidence="10 11">
    <name type="scientific">Lacinutrix neustonica</name>
    <dbReference type="NCBI Taxonomy" id="2980107"/>
    <lineage>
        <taxon>Bacteria</taxon>
        <taxon>Pseudomonadati</taxon>
        <taxon>Bacteroidota</taxon>
        <taxon>Flavobacteriia</taxon>
        <taxon>Flavobacteriales</taxon>
        <taxon>Flavobacteriaceae</taxon>
        <taxon>Lacinutrix</taxon>
    </lineage>
</organism>
<evidence type="ECO:0000256" key="7">
    <source>
        <dbReference type="ARBA" id="ARBA00023136"/>
    </source>
</evidence>
<feature type="transmembrane region" description="Helical" evidence="8">
    <location>
        <begin position="329"/>
        <end position="348"/>
    </location>
</feature>
<protein>
    <submittedName>
        <fullName evidence="10">Phospholipid carrier-dependent glycosyltransferase</fullName>
    </submittedName>
</protein>
<gene>
    <name evidence="10" type="ORF">N7U66_10370</name>
</gene>
<evidence type="ECO:0000313" key="10">
    <source>
        <dbReference type="EMBL" id="WAC03779.1"/>
    </source>
</evidence>
<evidence type="ECO:0000313" key="11">
    <source>
        <dbReference type="Proteomes" id="UP001164705"/>
    </source>
</evidence>
<feature type="transmembrane region" description="Helical" evidence="8">
    <location>
        <begin position="211"/>
        <end position="232"/>
    </location>
</feature>
<evidence type="ECO:0000256" key="8">
    <source>
        <dbReference type="SAM" id="Phobius"/>
    </source>
</evidence>
<reference evidence="10" key="1">
    <citation type="submission" date="2022-11" db="EMBL/GenBank/DDBJ databases">
        <title>Lacinutrix neustonica HL-RS19T sp. nov., isolated from the surface microlayer sample of brackish Lake Shihwa.</title>
        <authorList>
            <person name="Choi J.Y."/>
            <person name="Hwang C.Y."/>
        </authorList>
    </citation>
    <scope>NUCLEOTIDE SEQUENCE</scope>
    <source>
        <strain evidence="10">HL-RS19</strain>
    </source>
</reference>
<dbReference type="PANTHER" id="PTHR33908:SF11">
    <property type="entry name" value="MEMBRANE PROTEIN"/>
    <property type="match status" value="1"/>
</dbReference>
<feature type="transmembrane region" description="Helical" evidence="8">
    <location>
        <begin position="121"/>
        <end position="154"/>
    </location>
</feature>
<dbReference type="PANTHER" id="PTHR33908">
    <property type="entry name" value="MANNOSYLTRANSFERASE YKCB-RELATED"/>
    <property type="match status" value="1"/>
</dbReference>
<keyword evidence="7 8" id="KW-0472">Membrane</keyword>